<accession>A0A8F8KNH1</accession>
<dbReference type="EMBL" id="MZ420154">
    <property type="protein sequence ID" value="QYA18386.1"/>
    <property type="molecule type" value="Genomic_DNA"/>
</dbReference>
<evidence type="ECO:0000313" key="1">
    <source>
        <dbReference type="EMBL" id="QYA18386.1"/>
    </source>
</evidence>
<protein>
    <submittedName>
        <fullName evidence="1">Uncharacterized protein</fullName>
    </submittedName>
</protein>
<organism evidence="1">
    <name type="scientific">Clandestinovirus</name>
    <dbReference type="NCBI Taxonomy" id="2831644"/>
    <lineage>
        <taxon>Viruses</taxon>
    </lineage>
</organism>
<sequence length="102" mass="11654">MTSTTKPTFYCPCCFKTKGLNKRKIIKINLIVKPSDPLLTQQNVPAMTMEKTKTLLGKPRIKITKDVDVCVNCAVDTFVGTFPVKRVYRQLFTQPEQKVEQM</sequence>
<gene>
    <name evidence="1" type="ORF">KOM_12_116</name>
</gene>
<reference evidence="1" key="1">
    <citation type="submission" date="2021-06" db="EMBL/GenBank/DDBJ databases">
        <authorList>
            <person name="Rolland C."/>
        </authorList>
    </citation>
    <scope>NUCLEOTIDE SEQUENCE</scope>
    <source>
        <strain evidence="1">347.936635</strain>
    </source>
</reference>
<name>A0A8F8KNH1_9VIRU</name>
<proteinExistence type="predicted"/>